<evidence type="ECO:0000313" key="1">
    <source>
        <dbReference type="EMBL" id="MEE2039303.1"/>
    </source>
</evidence>
<organism evidence="1 2">
    <name type="scientific">Nocardiopsis codii</name>
    <dbReference type="NCBI Taxonomy" id="3065942"/>
    <lineage>
        <taxon>Bacteria</taxon>
        <taxon>Bacillati</taxon>
        <taxon>Actinomycetota</taxon>
        <taxon>Actinomycetes</taxon>
        <taxon>Streptosporangiales</taxon>
        <taxon>Nocardiopsidaceae</taxon>
        <taxon>Nocardiopsis</taxon>
    </lineage>
</organism>
<dbReference type="InterPro" id="IPR009959">
    <property type="entry name" value="Cyclase_SnoaL-like"/>
</dbReference>
<keyword evidence="2" id="KW-1185">Reference proteome</keyword>
<dbReference type="EMBL" id="JAUZMY010000019">
    <property type="protein sequence ID" value="MEE2039303.1"/>
    <property type="molecule type" value="Genomic_DNA"/>
</dbReference>
<dbReference type="Proteomes" id="UP001356095">
    <property type="component" value="Unassembled WGS sequence"/>
</dbReference>
<dbReference type="PANTHER" id="PTHR38436">
    <property type="entry name" value="POLYKETIDE CYCLASE SNOAL-LIKE DOMAIN"/>
    <property type="match status" value="1"/>
</dbReference>
<name>A0ABU7KAP6_9ACTN</name>
<dbReference type="Pfam" id="PF07366">
    <property type="entry name" value="SnoaL"/>
    <property type="match status" value="1"/>
</dbReference>
<proteinExistence type="predicted"/>
<protein>
    <submittedName>
        <fullName evidence="1">Ester cyclase</fullName>
    </submittedName>
</protein>
<dbReference type="Gene3D" id="3.10.450.50">
    <property type="match status" value="1"/>
</dbReference>
<dbReference type="PANTHER" id="PTHR38436:SF1">
    <property type="entry name" value="ESTER CYCLASE"/>
    <property type="match status" value="1"/>
</dbReference>
<accession>A0ABU7KAP6</accession>
<gene>
    <name evidence="1" type="ORF">Q8791_18970</name>
</gene>
<evidence type="ECO:0000313" key="2">
    <source>
        <dbReference type="Proteomes" id="UP001356095"/>
    </source>
</evidence>
<dbReference type="RefSeq" id="WP_330093081.1">
    <property type="nucleotide sequence ID" value="NZ_JAUZMY010000019.1"/>
</dbReference>
<dbReference type="SUPFAM" id="SSF54427">
    <property type="entry name" value="NTF2-like"/>
    <property type="match status" value="1"/>
</dbReference>
<reference evidence="1 2" key="1">
    <citation type="submission" date="2023-08" db="EMBL/GenBank/DDBJ databases">
        <authorList>
            <person name="Girao M."/>
            <person name="Carvalho M.F."/>
        </authorList>
    </citation>
    <scope>NUCLEOTIDE SEQUENCE [LARGE SCALE GENOMIC DNA]</scope>
    <source>
        <strain evidence="1 2">CT-R113</strain>
    </source>
</reference>
<comment type="caution">
    <text evidence="1">The sequence shown here is derived from an EMBL/GenBank/DDBJ whole genome shotgun (WGS) entry which is preliminary data.</text>
</comment>
<dbReference type="InterPro" id="IPR032710">
    <property type="entry name" value="NTF2-like_dom_sf"/>
</dbReference>
<sequence length="152" mass="16854">MSQSETTLDIAHKMGDIFNELDAGVAHEYVAAEFVDHEAPPGTPGGPDGYLGTAKWMNSVFADARWDRIDSFADGDKAVIHLRFTGRHVREFLGIEATGANVAFEHMHIYRVQDGKVVEHWGCRQDLFLMLQIGAVQLDLRPFTPDAEPVSS</sequence>